<dbReference type="Proteomes" id="UP001556692">
    <property type="component" value="Unassembled WGS sequence"/>
</dbReference>
<comment type="caution">
    <text evidence="1">The sequence shown here is derived from an EMBL/GenBank/DDBJ whole genome shotgun (WGS) entry which is preliminary data.</text>
</comment>
<dbReference type="EMBL" id="JBDPGJ010000005">
    <property type="protein sequence ID" value="MEX0408467.1"/>
    <property type="molecule type" value="Genomic_DNA"/>
</dbReference>
<protein>
    <submittedName>
        <fullName evidence="1">Uncharacterized protein</fullName>
    </submittedName>
</protein>
<accession>A0ABV3SNV1</accession>
<name>A0ABV3SNV1_9HYPH</name>
<reference evidence="1 2" key="1">
    <citation type="submission" date="2024-05" db="EMBL/GenBank/DDBJ databases">
        <authorList>
            <person name="Jiang F."/>
        </authorList>
    </citation>
    <scope>NUCLEOTIDE SEQUENCE [LARGE SCALE GENOMIC DNA]</scope>
    <source>
        <strain evidence="1 2">LZ166</strain>
    </source>
</reference>
<keyword evidence="2" id="KW-1185">Reference proteome</keyword>
<organism evidence="1 2">
    <name type="scientific">Aquibium pacificus</name>
    <dbReference type="NCBI Taxonomy" id="3153579"/>
    <lineage>
        <taxon>Bacteria</taxon>
        <taxon>Pseudomonadati</taxon>
        <taxon>Pseudomonadota</taxon>
        <taxon>Alphaproteobacteria</taxon>
        <taxon>Hyphomicrobiales</taxon>
        <taxon>Phyllobacteriaceae</taxon>
        <taxon>Aquibium</taxon>
    </lineage>
</organism>
<dbReference type="RefSeq" id="WP_367956331.1">
    <property type="nucleotide sequence ID" value="NZ_JBDPGJ010000005.1"/>
</dbReference>
<evidence type="ECO:0000313" key="2">
    <source>
        <dbReference type="Proteomes" id="UP001556692"/>
    </source>
</evidence>
<proteinExistence type="predicted"/>
<sequence>MTAQVLVENWQGDGRIPTCGREPGGRAPGGGNLIVDFVGLFERLENDLNAALADRIGRRLDLKRVNASKHAHYSTYYSSELAEEVGRRCRQDVEAFGYRFERP</sequence>
<evidence type="ECO:0000313" key="1">
    <source>
        <dbReference type="EMBL" id="MEX0408467.1"/>
    </source>
</evidence>
<gene>
    <name evidence="1" type="ORF">ABGN05_22665</name>
</gene>